<dbReference type="Proteomes" id="UP000191135">
    <property type="component" value="Chromosome"/>
</dbReference>
<feature type="region of interest" description="Disordered" evidence="1">
    <location>
        <begin position="70"/>
        <end position="93"/>
    </location>
</feature>
<dbReference type="GO" id="GO:0015074">
    <property type="term" value="P:DNA integration"/>
    <property type="evidence" value="ECO:0007669"/>
    <property type="project" value="InterPro"/>
</dbReference>
<protein>
    <submittedName>
        <fullName evidence="3">Bacteriophage Mu transposase</fullName>
    </submittedName>
</protein>
<dbReference type="SUPFAM" id="SSF53098">
    <property type="entry name" value="Ribonuclease H-like"/>
    <property type="match status" value="1"/>
</dbReference>
<dbReference type="KEGG" id="mmed:Mame_00049"/>
<evidence type="ECO:0000256" key="1">
    <source>
        <dbReference type="SAM" id="MobiDB-lite"/>
    </source>
</evidence>
<dbReference type="AlphaFoldDB" id="A0A1U9YVI6"/>
<evidence type="ECO:0000313" key="3">
    <source>
        <dbReference type="EMBL" id="AQZ49434.1"/>
    </source>
</evidence>
<evidence type="ECO:0000313" key="4">
    <source>
        <dbReference type="Proteomes" id="UP000191135"/>
    </source>
</evidence>
<dbReference type="eggNOG" id="COG2801">
    <property type="taxonomic scope" value="Bacteria"/>
</dbReference>
<dbReference type="Pfam" id="PF02914">
    <property type="entry name" value="DDE_2"/>
    <property type="match status" value="1"/>
</dbReference>
<dbReference type="InterPro" id="IPR012337">
    <property type="entry name" value="RNaseH-like_sf"/>
</dbReference>
<dbReference type="STRING" id="1122214.Mame_00049"/>
<keyword evidence="4" id="KW-1185">Reference proteome</keyword>
<accession>A0A1U9YVI6</accession>
<feature type="domain" description="Bacteriophage Mu transposase" evidence="2">
    <location>
        <begin position="18"/>
        <end position="56"/>
    </location>
</feature>
<dbReference type="GO" id="GO:0003677">
    <property type="term" value="F:DNA binding"/>
    <property type="evidence" value="ECO:0007669"/>
    <property type="project" value="InterPro"/>
</dbReference>
<dbReference type="EMBL" id="CP020330">
    <property type="protein sequence ID" value="AQZ49434.1"/>
    <property type="molecule type" value="Genomic_DNA"/>
</dbReference>
<reference evidence="3 4" key="1">
    <citation type="submission" date="2017-03" db="EMBL/GenBank/DDBJ databases">
        <title>Foreign affairs: Plasmid Transfer between Roseobacters and Rhizobia.</title>
        <authorList>
            <person name="Bartling P."/>
            <person name="Bunk B."/>
            <person name="Overmann J."/>
            <person name="Brinkmann H."/>
            <person name="Petersen J."/>
        </authorList>
    </citation>
    <scope>NUCLEOTIDE SEQUENCE [LARGE SCALE GENOMIC DNA]</scope>
    <source>
        <strain evidence="3 4">MACL11</strain>
    </source>
</reference>
<gene>
    <name evidence="3" type="ORF">Mame_00049</name>
</gene>
<dbReference type="InterPro" id="IPR004189">
    <property type="entry name" value="Phage_Mu_transposase"/>
</dbReference>
<dbReference type="GO" id="GO:0006313">
    <property type="term" value="P:DNA transposition"/>
    <property type="evidence" value="ECO:0007669"/>
    <property type="project" value="InterPro"/>
</dbReference>
<sequence>MAGLLVTLGIEPRFVTPFHGQAKPIERAWNDLAEEVSKHPAMSGCYTGPGVHAKDYGYDTPIPQSDIDEAARQRQMKRSRYDPRAAAVEGITDQLDNDREVRAASIVQDPNNYDAGR</sequence>
<dbReference type="GO" id="GO:0004803">
    <property type="term" value="F:transposase activity"/>
    <property type="evidence" value="ECO:0007669"/>
    <property type="project" value="InterPro"/>
</dbReference>
<proteinExistence type="predicted"/>
<dbReference type="Gene3D" id="3.90.1690.10">
    <property type="entry name" value="phage-related protein like domain"/>
    <property type="match status" value="1"/>
</dbReference>
<name>A0A1U9YVI6_9HYPH</name>
<organism evidence="3 4">
    <name type="scientific">Martelella mediterranea DSM 17316</name>
    <dbReference type="NCBI Taxonomy" id="1122214"/>
    <lineage>
        <taxon>Bacteria</taxon>
        <taxon>Pseudomonadati</taxon>
        <taxon>Pseudomonadota</taxon>
        <taxon>Alphaproteobacteria</taxon>
        <taxon>Hyphomicrobiales</taxon>
        <taxon>Aurantimonadaceae</taxon>
        <taxon>Martelella</taxon>
    </lineage>
</organism>
<evidence type="ECO:0000259" key="2">
    <source>
        <dbReference type="Pfam" id="PF02914"/>
    </source>
</evidence>
<dbReference type="InterPro" id="IPR053738">
    <property type="entry name" value="Lambda_capsid_assembly"/>
</dbReference>